<feature type="transmembrane region" description="Helical" evidence="1">
    <location>
        <begin position="157"/>
        <end position="179"/>
    </location>
</feature>
<feature type="transmembrane region" description="Helical" evidence="1">
    <location>
        <begin position="364"/>
        <end position="387"/>
    </location>
</feature>
<proteinExistence type="predicted"/>
<feature type="transmembrane region" description="Helical" evidence="1">
    <location>
        <begin position="258"/>
        <end position="283"/>
    </location>
</feature>
<accession>A0A6B8RHF7</accession>
<keyword evidence="3" id="KW-1185">Reference proteome</keyword>
<gene>
    <name evidence="2" type="ORF">EHS13_10800</name>
</gene>
<organism evidence="2 3">
    <name type="scientific">Paenibacillus psychroresistens</name>
    <dbReference type="NCBI Taxonomy" id="1778678"/>
    <lineage>
        <taxon>Bacteria</taxon>
        <taxon>Bacillati</taxon>
        <taxon>Bacillota</taxon>
        <taxon>Bacilli</taxon>
        <taxon>Bacillales</taxon>
        <taxon>Paenibacillaceae</taxon>
        <taxon>Paenibacillus</taxon>
    </lineage>
</organism>
<dbReference type="AlphaFoldDB" id="A0A6B8RHF7"/>
<evidence type="ECO:0000313" key="3">
    <source>
        <dbReference type="Proteomes" id="UP000426246"/>
    </source>
</evidence>
<dbReference type="EMBL" id="CP034235">
    <property type="protein sequence ID" value="QGQ95337.1"/>
    <property type="molecule type" value="Genomic_DNA"/>
</dbReference>
<evidence type="ECO:0000256" key="1">
    <source>
        <dbReference type="SAM" id="Phobius"/>
    </source>
</evidence>
<dbReference type="Proteomes" id="UP000426246">
    <property type="component" value="Chromosome"/>
</dbReference>
<feature type="transmembrane region" description="Helical" evidence="1">
    <location>
        <begin position="66"/>
        <end position="83"/>
    </location>
</feature>
<dbReference type="KEGG" id="ppsc:EHS13_10800"/>
<name>A0A6B8RHF7_9BACL</name>
<keyword evidence="1" id="KW-0472">Membrane</keyword>
<feature type="transmembrane region" description="Helical" evidence="1">
    <location>
        <begin position="303"/>
        <end position="324"/>
    </location>
</feature>
<feature type="transmembrane region" description="Helical" evidence="1">
    <location>
        <begin position="399"/>
        <end position="417"/>
    </location>
</feature>
<feature type="transmembrane region" description="Helical" evidence="1">
    <location>
        <begin position="89"/>
        <end position="107"/>
    </location>
</feature>
<keyword evidence="1" id="KW-0812">Transmembrane</keyword>
<keyword evidence="1" id="KW-1133">Transmembrane helix</keyword>
<feature type="transmembrane region" description="Helical" evidence="1">
    <location>
        <begin position="12"/>
        <end position="30"/>
    </location>
</feature>
<feature type="transmembrane region" description="Helical" evidence="1">
    <location>
        <begin position="36"/>
        <end position="54"/>
    </location>
</feature>
<feature type="transmembrane region" description="Helical" evidence="1">
    <location>
        <begin position="336"/>
        <end position="358"/>
    </location>
</feature>
<sequence length="503" mass="57480">MEQSELVKRNEMIRTMILALFVGIIQYILFNSNGIGISYPLFVVVLYAYLFWGLRNKLHHGVDLEYMLIVPIALLSLTFFIFSNPVLHVLNFLAIPLLIIVQTMRMGELKRHIGQPFHYVGDIFKQSIVSSFTYFPKPIKLLITLLLNRTGSRNKSLLKIGLGLLLTLPLLIVIVPLLASADSVFQEQIAGWQDIFMKVNIAKFLFRIIWIVIVSSYVFGYLWALLHPPVKPNKEIPDVDWGIRTVEAPRPLTLDTTVALTILFVVNAVYLLFTIVQFSYFFAAGDGILPDGTNYAEYARRGFAELVVVTMINFSLLLGSIHWVKTEGTLNLKLFLKVMLSILVVSTIVMLISAHLRLSLYEEAYGYTITRILVHAFMLFLAVLLVLSLIRVWMDRMPLLKPFICVTLVACLLINYINIDLIIAKNNLQRYTLSGKIDLSYFNELSYDVVPYLIRHNEKELNKPDGLNKLLLNMKNRLAGKQTDWKGFNLAEHRAMEALKHVK</sequence>
<reference evidence="3" key="1">
    <citation type="submission" date="2018-11" db="EMBL/GenBank/DDBJ databases">
        <title>Complete genome sequence of Paenibacillus sp. ML311-T8.</title>
        <authorList>
            <person name="Nam Y.-D."/>
            <person name="Kang J."/>
            <person name="Chung W.-H."/>
            <person name="Park Y.S."/>
        </authorList>
    </citation>
    <scope>NUCLEOTIDE SEQUENCE [LARGE SCALE GENOMIC DNA]</scope>
    <source>
        <strain evidence="3">ML311-T8</strain>
    </source>
</reference>
<evidence type="ECO:0000313" key="2">
    <source>
        <dbReference type="EMBL" id="QGQ95337.1"/>
    </source>
</evidence>
<dbReference type="RefSeq" id="WP_155700354.1">
    <property type="nucleotide sequence ID" value="NZ_CP034235.1"/>
</dbReference>
<dbReference type="OrthoDB" id="9767931at2"/>
<feature type="transmembrane region" description="Helical" evidence="1">
    <location>
        <begin position="204"/>
        <end position="226"/>
    </location>
</feature>
<dbReference type="Pfam" id="PF13687">
    <property type="entry name" value="DUF4153"/>
    <property type="match status" value="1"/>
</dbReference>
<dbReference type="InterPro" id="IPR025291">
    <property type="entry name" value="DUF4153"/>
</dbReference>
<protein>
    <submittedName>
        <fullName evidence="2">DUF4173 domain-containing protein</fullName>
    </submittedName>
</protein>